<name>A0A4R7RIS2_9BACT</name>
<keyword evidence="3" id="KW-1185">Reference proteome</keyword>
<dbReference type="OrthoDB" id="283616at2"/>
<organism evidence="2 3">
    <name type="scientific">Prosthecobacter fusiformis</name>
    <dbReference type="NCBI Taxonomy" id="48464"/>
    <lineage>
        <taxon>Bacteria</taxon>
        <taxon>Pseudomonadati</taxon>
        <taxon>Verrucomicrobiota</taxon>
        <taxon>Verrucomicrobiia</taxon>
        <taxon>Verrucomicrobiales</taxon>
        <taxon>Verrucomicrobiaceae</taxon>
        <taxon>Prosthecobacter</taxon>
    </lineage>
</organism>
<dbReference type="Pfam" id="PF12694">
    <property type="entry name" value="cpYpsA"/>
    <property type="match status" value="1"/>
</dbReference>
<reference evidence="2 3" key="1">
    <citation type="submission" date="2019-03" db="EMBL/GenBank/DDBJ databases">
        <title>Genomic Encyclopedia of Archaeal and Bacterial Type Strains, Phase II (KMG-II): from individual species to whole genera.</title>
        <authorList>
            <person name="Goeker M."/>
        </authorList>
    </citation>
    <scope>NUCLEOTIDE SEQUENCE [LARGE SCALE GENOMIC DNA]</scope>
    <source>
        <strain evidence="2 3">ATCC 25309</strain>
    </source>
</reference>
<sequence>MRINTTLTIISGGQTGVDQGALDAALDLGSPCGGWCPAGRVDEDGIIPARFPLRELTLGGYKARTIRNLCTADGTLIIYFGDLEGGTELTASHCIKIRKPYRLINGCEISPERAAVVAREFVQRRRLRSLNIAGPRASRRPEGYAYAYSLVKGLLNPPPALNESVSGRLPAKALLAHQDEYPSDEGKHWDQNTGRTQAQSEGASDTNDDEVNG</sequence>
<accession>A0A4R7RIS2</accession>
<protein>
    <submittedName>
        <fullName evidence="2">Putative molybdenum carrier protein</fullName>
    </submittedName>
</protein>
<proteinExistence type="predicted"/>
<evidence type="ECO:0000256" key="1">
    <source>
        <dbReference type="SAM" id="MobiDB-lite"/>
    </source>
</evidence>
<feature type="compositionally biased region" description="Basic and acidic residues" evidence="1">
    <location>
        <begin position="177"/>
        <end position="190"/>
    </location>
</feature>
<evidence type="ECO:0000313" key="3">
    <source>
        <dbReference type="Proteomes" id="UP000295662"/>
    </source>
</evidence>
<dbReference type="RefSeq" id="WP_133797470.1">
    <property type="nucleotide sequence ID" value="NZ_SOCA01000016.1"/>
</dbReference>
<gene>
    <name evidence="2" type="ORF">EI77_04511</name>
</gene>
<dbReference type="Proteomes" id="UP000295662">
    <property type="component" value="Unassembled WGS sequence"/>
</dbReference>
<evidence type="ECO:0000313" key="2">
    <source>
        <dbReference type="EMBL" id="TDU63089.1"/>
    </source>
</evidence>
<feature type="region of interest" description="Disordered" evidence="1">
    <location>
        <begin position="175"/>
        <end position="213"/>
    </location>
</feature>
<dbReference type="Gene3D" id="3.40.50.450">
    <property type="match status" value="1"/>
</dbReference>
<feature type="compositionally biased region" description="Polar residues" evidence="1">
    <location>
        <begin position="191"/>
        <end position="205"/>
    </location>
</feature>
<dbReference type="InterPro" id="IPR024755">
    <property type="entry name" value="cpYpsA"/>
</dbReference>
<dbReference type="SUPFAM" id="SSF102405">
    <property type="entry name" value="MCP/YpsA-like"/>
    <property type="match status" value="1"/>
</dbReference>
<comment type="caution">
    <text evidence="2">The sequence shown here is derived from an EMBL/GenBank/DDBJ whole genome shotgun (WGS) entry which is preliminary data.</text>
</comment>
<dbReference type="EMBL" id="SOCA01000016">
    <property type="protein sequence ID" value="TDU63089.1"/>
    <property type="molecule type" value="Genomic_DNA"/>
</dbReference>
<dbReference type="AlphaFoldDB" id="A0A4R7RIS2"/>